<protein>
    <submittedName>
        <fullName evidence="2">GNAT family N-acetyltransferase</fullName>
    </submittedName>
</protein>
<feature type="domain" description="N-acetyltransferase" evidence="1">
    <location>
        <begin position="11"/>
        <end position="212"/>
    </location>
</feature>
<dbReference type="InterPro" id="IPR000182">
    <property type="entry name" value="GNAT_dom"/>
</dbReference>
<dbReference type="PROSITE" id="PS51186">
    <property type="entry name" value="GNAT"/>
    <property type="match status" value="1"/>
</dbReference>
<accession>A0A8J8FFY4</accession>
<comment type="caution">
    <text evidence="2">The sequence shown here is derived from an EMBL/GenBank/DDBJ whole genome shotgun (WGS) entry which is preliminary data.</text>
</comment>
<sequence>MNYSEILPSGISIVPMQQSHADALEQLQYIVFPDLQEDEILHAPQYRQHVNIFPEGQFVATDGEKIIGATSSIRYHFNPDIIEHHSFFEIMGGGWFTTHEPNGEWLYGMDVSVHPQYRNLGIAKALYRARHFTCKQLNLKGQMTVGMLNGYAKQSAYMTIEAYYDKVKSHELFDPTVSVQEKIGFEIRGLMKDYLNDPTCGNAGAIIVLPVDKNI</sequence>
<name>A0A8J8FFY4_9BACT</name>
<proteinExistence type="predicted"/>
<dbReference type="AlphaFoldDB" id="A0A8J8FFY4"/>
<dbReference type="EMBL" id="WHPF01000014">
    <property type="protein sequence ID" value="NNV57330.1"/>
    <property type="molecule type" value="Genomic_DNA"/>
</dbReference>
<reference evidence="2" key="1">
    <citation type="submission" date="2019-10" db="EMBL/GenBank/DDBJ databases">
        <title>Draft genome sequence of Panacibacter sp. KCS-6.</title>
        <authorList>
            <person name="Yim K.J."/>
        </authorList>
    </citation>
    <scope>NUCLEOTIDE SEQUENCE</scope>
    <source>
        <strain evidence="2">KCS-6</strain>
    </source>
</reference>
<evidence type="ECO:0000313" key="3">
    <source>
        <dbReference type="Proteomes" id="UP000598971"/>
    </source>
</evidence>
<dbReference type="GO" id="GO:0016747">
    <property type="term" value="F:acyltransferase activity, transferring groups other than amino-acyl groups"/>
    <property type="evidence" value="ECO:0007669"/>
    <property type="project" value="InterPro"/>
</dbReference>
<dbReference type="Gene3D" id="3.40.630.30">
    <property type="match status" value="1"/>
</dbReference>
<evidence type="ECO:0000313" key="2">
    <source>
        <dbReference type="EMBL" id="NNV57330.1"/>
    </source>
</evidence>
<dbReference type="CDD" id="cd04301">
    <property type="entry name" value="NAT_SF"/>
    <property type="match status" value="1"/>
</dbReference>
<dbReference type="SUPFAM" id="SSF55729">
    <property type="entry name" value="Acyl-CoA N-acyltransferases (Nat)"/>
    <property type="match status" value="1"/>
</dbReference>
<dbReference type="Pfam" id="PF00583">
    <property type="entry name" value="Acetyltransf_1"/>
    <property type="match status" value="1"/>
</dbReference>
<organism evidence="2 3">
    <name type="scientific">Limnovirga soli</name>
    <dbReference type="NCBI Taxonomy" id="2656915"/>
    <lineage>
        <taxon>Bacteria</taxon>
        <taxon>Pseudomonadati</taxon>
        <taxon>Bacteroidota</taxon>
        <taxon>Chitinophagia</taxon>
        <taxon>Chitinophagales</taxon>
        <taxon>Chitinophagaceae</taxon>
        <taxon>Limnovirga</taxon>
    </lineage>
</organism>
<dbReference type="Proteomes" id="UP000598971">
    <property type="component" value="Unassembled WGS sequence"/>
</dbReference>
<dbReference type="InterPro" id="IPR016181">
    <property type="entry name" value="Acyl_CoA_acyltransferase"/>
</dbReference>
<dbReference type="RefSeq" id="WP_171609277.1">
    <property type="nucleotide sequence ID" value="NZ_WHPF01000014.1"/>
</dbReference>
<keyword evidence="3" id="KW-1185">Reference proteome</keyword>
<evidence type="ECO:0000259" key="1">
    <source>
        <dbReference type="PROSITE" id="PS51186"/>
    </source>
</evidence>
<gene>
    <name evidence="2" type="ORF">GD597_17795</name>
</gene>